<protein>
    <submittedName>
        <fullName evidence="1">Uncharacterized protein</fullName>
    </submittedName>
</protein>
<gene>
    <name evidence="1" type="ORF">E6C55_10055</name>
</gene>
<dbReference type="EMBL" id="SSOB01000010">
    <property type="protein sequence ID" value="THF80816.1"/>
    <property type="molecule type" value="Genomic_DNA"/>
</dbReference>
<keyword evidence="2" id="KW-1185">Reference proteome</keyword>
<dbReference type="Proteomes" id="UP000310636">
    <property type="component" value="Unassembled WGS sequence"/>
</dbReference>
<evidence type="ECO:0000313" key="2">
    <source>
        <dbReference type="Proteomes" id="UP000310636"/>
    </source>
</evidence>
<organism evidence="1 2">
    <name type="scientific">Cohnella fermenti</name>
    <dbReference type="NCBI Taxonomy" id="2565925"/>
    <lineage>
        <taxon>Bacteria</taxon>
        <taxon>Bacillati</taxon>
        <taxon>Bacillota</taxon>
        <taxon>Bacilli</taxon>
        <taxon>Bacillales</taxon>
        <taxon>Paenibacillaceae</taxon>
        <taxon>Cohnella</taxon>
    </lineage>
</organism>
<name>A0A4S4BZR1_9BACL</name>
<dbReference type="OrthoDB" id="9961835at2"/>
<reference evidence="1 2" key="1">
    <citation type="submission" date="2019-04" db="EMBL/GenBank/DDBJ databases">
        <title>Cohnella sp. nov. isolated from preserved vegetables.</title>
        <authorList>
            <person name="Lin S.-Y."/>
            <person name="Hung M.-H."/>
            <person name="Young C.-C."/>
        </authorList>
    </citation>
    <scope>NUCLEOTIDE SEQUENCE [LARGE SCALE GENOMIC DNA]</scope>
    <source>
        <strain evidence="1 2">CC-MHH1044</strain>
    </source>
</reference>
<accession>A0A4S4BZR1</accession>
<comment type="caution">
    <text evidence="1">The sequence shown here is derived from an EMBL/GenBank/DDBJ whole genome shotgun (WGS) entry which is preliminary data.</text>
</comment>
<evidence type="ECO:0000313" key="1">
    <source>
        <dbReference type="EMBL" id="THF80816.1"/>
    </source>
</evidence>
<dbReference type="AlphaFoldDB" id="A0A4S4BZR1"/>
<dbReference type="RefSeq" id="WP_136369655.1">
    <property type="nucleotide sequence ID" value="NZ_SSOB01000010.1"/>
</dbReference>
<proteinExistence type="predicted"/>
<sequence length="170" mass="19538">MRDIREWFGVHQAAQGRTGQSLDSLLALYVKAITRYFSCEEAKSSSELILAARTRELAGGQRMFLDWFEEVGQPSIMRILQGKIPENEELIAQFDYEKFILEEEMGFEYPEDVRASLINIVIDLPARIESAASVEVIMDIYQVGQYTMSYGMDIHSNLPIRQVSLFSDKW</sequence>